<gene>
    <name evidence="8" type="ORF">BAE39_03975</name>
</gene>
<dbReference type="GeneID" id="66680980"/>
<feature type="transmembrane region" description="Helical" evidence="6">
    <location>
        <begin position="12"/>
        <end position="35"/>
    </location>
</feature>
<comment type="subcellular location">
    <subcellularLocation>
        <location evidence="1">Membrane</location>
        <topology evidence="1">Multi-pass membrane protein</topology>
    </subcellularLocation>
</comment>
<dbReference type="GO" id="GO:0000271">
    <property type="term" value="P:polysaccharide biosynthetic process"/>
    <property type="evidence" value="ECO:0007669"/>
    <property type="project" value="InterPro"/>
</dbReference>
<evidence type="ECO:0000313" key="8">
    <source>
        <dbReference type="EMBL" id="OBP82711.1"/>
    </source>
</evidence>
<evidence type="ECO:0000259" key="7">
    <source>
        <dbReference type="Pfam" id="PF04138"/>
    </source>
</evidence>
<dbReference type="PANTHER" id="PTHR38459">
    <property type="entry name" value="PROPHAGE BACTOPRENOL-LINKED GLUCOSE TRANSLOCASE HOMOLOG"/>
    <property type="match status" value="1"/>
</dbReference>
<dbReference type="PANTHER" id="PTHR38459:SF1">
    <property type="entry name" value="PROPHAGE BACTOPRENOL-LINKED GLUCOSE TRANSLOCASE HOMOLOG"/>
    <property type="match status" value="1"/>
</dbReference>
<organism evidence="8 9">
    <name type="scientific">Rhizobium loti</name>
    <name type="common">Mesorhizobium loti</name>
    <dbReference type="NCBI Taxonomy" id="381"/>
    <lineage>
        <taxon>Bacteria</taxon>
        <taxon>Pseudomonadati</taxon>
        <taxon>Pseudomonadota</taxon>
        <taxon>Alphaproteobacteria</taxon>
        <taxon>Hyphomicrobiales</taxon>
        <taxon>Phyllobacteriaceae</taxon>
        <taxon>Mesorhizobium</taxon>
    </lineage>
</organism>
<feature type="transmembrane region" description="Helical" evidence="6">
    <location>
        <begin position="41"/>
        <end position="59"/>
    </location>
</feature>
<evidence type="ECO:0000256" key="1">
    <source>
        <dbReference type="ARBA" id="ARBA00004141"/>
    </source>
</evidence>
<keyword evidence="5 6" id="KW-0472">Membrane</keyword>
<dbReference type="InterPro" id="IPR007267">
    <property type="entry name" value="GtrA_DPMS_TM"/>
</dbReference>
<keyword evidence="4 6" id="KW-1133">Transmembrane helix</keyword>
<feature type="domain" description="GtrA/DPMS transmembrane" evidence="7">
    <location>
        <begin position="15"/>
        <end position="128"/>
    </location>
</feature>
<accession>A0A1A5I6U5</accession>
<evidence type="ECO:0000313" key="9">
    <source>
        <dbReference type="Proteomes" id="UP000093748"/>
    </source>
</evidence>
<dbReference type="GO" id="GO:0005886">
    <property type="term" value="C:plasma membrane"/>
    <property type="evidence" value="ECO:0007669"/>
    <property type="project" value="TreeGrafter"/>
</dbReference>
<protein>
    <submittedName>
        <fullName evidence="8">Polysaccharide biosynthesis protein GtrA</fullName>
    </submittedName>
</protein>
<feature type="transmembrane region" description="Helical" evidence="6">
    <location>
        <begin position="106"/>
        <end position="128"/>
    </location>
</feature>
<dbReference type="InterPro" id="IPR051401">
    <property type="entry name" value="GtrA_CellWall_Glycosyl"/>
</dbReference>
<proteinExistence type="inferred from homology"/>
<dbReference type="RefSeq" id="WP_010912667.1">
    <property type="nucleotide sequence ID" value="NZ_LZTH01000034.1"/>
</dbReference>
<dbReference type="Proteomes" id="UP000093748">
    <property type="component" value="Unassembled WGS sequence"/>
</dbReference>
<dbReference type="AlphaFoldDB" id="A0A1A5I6U5"/>
<evidence type="ECO:0000256" key="6">
    <source>
        <dbReference type="SAM" id="Phobius"/>
    </source>
</evidence>
<evidence type="ECO:0000256" key="5">
    <source>
        <dbReference type="ARBA" id="ARBA00023136"/>
    </source>
</evidence>
<comment type="similarity">
    <text evidence="2">Belongs to the GtrA family.</text>
</comment>
<sequence length="135" mass="14438">MSRLLRKFAAIRLVRFVVVGIGAALLLFVLSWALVSAGLPPFVGSAIAYMLAFVVAYSAQRGWTFEGRHDHAHALPRYLVTQLVCAAFAGLSAHVAVSIFSASPLIMSAIITVAASAASYVLSSVWVFRDDQRAA</sequence>
<feature type="transmembrane region" description="Helical" evidence="6">
    <location>
        <begin position="79"/>
        <end position="100"/>
    </location>
</feature>
<evidence type="ECO:0000256" key="3">
    <source>
        <dbReference type="ARBA" id="ARBA00022692"/>
    </source>
</evidence>
<reference evidence="9" key="1">
    <citation type="submission" date="2016-06" db="EMBL/GenBank/DDBJ databases">
        <title>NZP2037 Pacbio-Illumina hybrid assembly.</title>
        <authorList>
            <person name="Ramsay J.P."/>
        </authorList>
    </citation>
    <scope>NUCLEOTIDE SEQUENCE [LARGE SCALE GENOMIC DNA]</scope>
    <source>
        <strain evidence="9">R7ANS::ICEMlSym2042</strain>
    </source>
</reference>
<dbReference type="OrthoDB" id="8081941at2"/>
<comment type="caution">
    <text evidence="8">The sequence shown here is derived from an EMBL/GenBank/DDBJ whole genome shotgun (WGS) entry which is preliminary data.</text>
</comment>
<evidence type="ECO:0000256" key="4">
    <source>
        <dbReference type="ARBA" id="ARBA00022989"/>
    </source>
</evidence>
<evidence type="ECO:0000256" key="2">
    <source>
        <dbReference type="ARBA" id="ARBA00009399"/>
    </source>
</evidence>
<keyword evidence="3 6" id="KW-0812">Transmembrane</keyword>
<dbReference type="Pfam" id="PF04138">
    <property type="entry name" value="GtrA_DPMS_TM"/>
    <property type="match status" value="1"/>
</dbReference>
<dbReference type="EMBL" id="LZTJ01000001">
    <property type="protein sequence ID" value="OBP82711.1"/>
    <property type="molecule type" value="Genomic_DNA"/>
</dbReference>
<name>A0A1A5I6U5_RHILI</name>